<keyword evidence="4" id="KW-1134">Transmembrane beta strand</keyword>
<evidence type="ECO:0000256" key="4">
    <source>
        <dbReference type="ARBA" id="ARBA00022452"/>
    </source>
</evidence>
<evidence type="ECO:0000256" key="5">
    <source>
        <dbReference type="ARBA" id="ARBA00022692"/>
    </source>
</evidence>
<dbReference type="Proteomes" id="UP000014254">
    <property type="component" value="Unassembled WGS sequence"/>
</dbReference>
<dbReference type="PANTHER" id="PTHR11743:SF70">
    <property type="entry name" value="GH26960P-RELATED"/>
    <property type="match status" value="1"/>
</dbReference>
<dbReference type="FunFam" id="2.40.160.10:FF:000012">
    <property type="entry name" value="Voltage-dependent anion-selective channel"/>
    <property type="match status" value="1"/>
</dbReference>
<dbReference type="eggNOG" id="KOG3126">
    <property type="taxonomic scope" value="Eukaryota"/>
</dbReference>
<keyword evidence="5" id="KW-0812">Transmembrane</keyword>
<dbReference type="GO" id="GO:0005741">
    <property type="term" value="C:mitochondrial outer membrane"/>
    <property type="evidence" value="ECO:0007669"/>
    <property type="project" value="UniProtKB-SubCell"/>
</dbReference>
<sequence length="289" mass="31066">MSIPVQLVLVAFNDIGKPAKDLLTKDYPVGGVKLEVKTTAPNGVTFKVNGNRDNKTGIIVGDLETKWADKKNGVSVTEVWTTSNHLNGKIELENNLAKGLKVEVITSLLPSINEKGAKVNATYRQPNIHTVATLDVFKSNLILNSVLGRDGFLVGGEVAYGAKESKINRYNGAIGYSTREYAIAVHASNNMSQYTASYYHRVNPDLEASGKAIWNNKASINGVALEVGAKLRLDDTSFVKGKITNSGVVGASFTQLVRPGVKVNIGAAVDTNRLNENAHKLGIALTFEN</sequence>
<reference evidence="12" key="1">
    <citation type="submission" date="2013-05" db="EMBL/GenBank/DDBJ databases">
        <title>The Genome sequence of Mucor circinelloides f. circinelloides 1006PhL.</title>
        <authorList>
            <consortium name="The Broad Institute Genomics Platform"/>
            <person name="Cuomo C."/>
            <person name="Earl A."/>
            <person name="Findley K."/>
            <person name="Lee S.C."/>
            <person name="Walker B."/>
            <person name="Young S."/>
            <person name="Zeng Q."/>
            <person name="Gargeya S."/>
            <person name="Fitzgerald M."/>
            <person name="Haas B."/>
            <person name="Abouelleil A."/>
            <person name="Allen A.W."/>
            <person name="Alvarado L."/>
            <person name="Arachchi H.M."/>
            <person name="Berlin A.M."/>
            <person name="Chapman S.B."/>
            <person name="Gainer-Dewar J."/>
            <person name="Goldberg J."/>
            <person name="Griggs A."/>
            <person name="Gujja S."/>
            <person name="Hansen M."/>
            <person name="Howarth C."/>
            <person name="Imamovic A."/>
            <person name="Ireland A."/>
            <person name="Larimer J."/>
            <person name="McCowan C."/>
            <person name="Murphy C."/>
            <person name="Pearson M."/>
            <person name="Poon T.W."/>
            <person name="Priest M."/>
            <person name="Roberts A."/>
            <person name="Saif S."/>
            <person name="Shea T."/>
            <person name="Sisk P."/>
            <person name="Sykes S."/>
            <person name="Wortman J."/>
            <person name="Nusbaum C."/>
            <person name="Birren B."/>
        </authorList>
    </citation>
    <scope>NUCLEOTIDE SEQUENCE [LARGE SCALE GENOMIC DNA]</scope>
    <source>
        <strain evidence="12">1006PhL</strain>
    </source>
</reference>
<name>S2IYY3_MUCC1</name>
<evidence type="ECO:0000256" key="1">
    <source>
        <dbReference type="ARBA" id="ARBA00004294"/>
    </source>
</evidence>
<proteinExistence type="inferred from homology"/>
<evidence type="ECO:0000256" key="9">
    <source>
        <dbReference type="ARBA" id="ARBA00023128"/>
    </source>
</evidence>
<dbReference type="AlphaFoldDB" id="S2IYY3"/>
<keyword evidence="6" id="KW-1000">Mitochondrion outer membrane</keyword>
<evidence type="ECO:0000313" key="12">
    <source>
        <dbReference type="Proteomes" id="UP000014254"/>
    </source>
</evidence>
<dbReference type="Gene3D" id="2.40.160.10">
    <property type="entry name" value="Porin"/>
    <property type="match status" value="1"/>
</dbReference>
<dbReference type="GO" id="GO:0008308">
    <property type="term" value="F:voltage-gated monoatomic anion channel activity"/>
    <property type="evidence" value="ECO:0007669"/>
    <property type="project" value="InterPro"/>
</dbReference>
<dbReference type="InterPro" id="IPR001925">
    <property type="entry name" value="Porin_Euk"/>
</dbReference>
<evidence type="ECO:0000256" key="2">
    <source>
        <dbReference type="ARBA" id="ARBA00007780"/>
    </source>
</evidence>
<dbReference type="InterPro" id="IPR027246">
    <property type="entry name" value="Porin_Euk/Tom40"/>
</dbReference>
<comment type="similarity">
    <text evidence="2">Belongs to the eukaryotic mitochondrial porin family.</text>
</comment>
<dbReference type="InParanoid" id="S2IYY3"/>
<dbReference type="GO" id="GO:0046930">
    <property type="term" value="C:pore complex"/>
    <property type="evidence" value="ECO:0007669"/>
    <property type="project" value="UniProtKB-KW"/>
</dbReference>
<evidence type="ECO:0000256" key="10">
    <source>
        <dbReference type="ARBA" id="ARBA00023136"/>
    </source>
</evidence>
<keyword evidence="9" id="KW-0496">Mitochondrion</keyword>
<dbReference type="VEuPathDB" id="FungiDB:HMPREF1544_10231"/>
<dbReference type="GO" id="GO:0015288">
    <property type="term" value="F:porin activity"/>
    <property type="evidence" value="ECO:0007669"/>
    <property type="project" value="UniProtKB-KW"/>
</dbReference>
<gene>
    <name evidence="11" type="ORF">HMPREF1544_10231</name>
</gene>
<evidence type="ECO:0000256" key="8">
    <source>
        <dbReference type="ARBA" id="ARBA00023114"/>
    </source>
</evidence>
<keyword evidence="12" id="KW-1185">Reference proteome</keyword>
<accession>S2IYY3</accession>
<dbReference type="PANTHER" id="PTHR11743">
    <property type="entry name" value="VOLTAGE-DEPENDENT ANION-SELECTIVE CHANNEL"/>
    <property type="match status" value="1"/>
</dbReference>
<evidence type="ECO:0000256" key="3">
    <source>
        <dbReference type="ARBA" id="ARBA00022448"/>
    </source>
</evidence>
<dbReference type="FunCoup" id="S2IYY3">
    <property type="interactions" value="372"/>
</dbReference>
<keyword evidence="3" id="KW-0813">Transport</keyword>
<dbReference type="STRING" id="1220926.S2IYY3"/>
<comment type="subcellular location">
    <subcellularLocation>
        <location evidence="1">Mitochondrion outer membrane</location>
    </subcellularLocation>
</comment>
<dbReference type="InterPro" id="IPR023614">
    <property type="entry name" value="Porin_dom_sf"/>
</dbReference>
<dbReference type="CDD" id="cd07306">
    <property type="entry name" value="Porin3_VDAC"/>
    <property type="match status" value="1"/>
</dbReference>
<evidence type="ECO:0000313" key="11">
    <source>
        <dbReference type="EMBL" id="EPB83001.1"/>
    </source>
</evidence>
<dbReference type="OMA" id="MAPPCYA"/>
<keyword evidence="10" id="KW-0472">Membrane</keyword>
<evidence type="ECO:0000256" key="7">
    <source>
        <dbReference type="ARBA" id="ARBA00023065"/>
    </source>
</evidence>
<keyword evidence="7" id="KW-0406">Ion transport</keyword>
<dbReference type="PRINTS" id="PR00185">
    <property type="entry name" value="EUKARYTPORIN"/>
</dbReference>
<protein>
    <recommendedName>
        <fullName evidence="13">Voltage-dependent anion channel protein 2</fullName>
    </recommendedName>
</protein>
<organism evidence="11 12">
    <name type="scientific">Mucor circinelloides f. circinelloides (strain 1006PhL)</name>
    <name type="common">Mucormycosis agent</name>
    <name type="synonym">Calyptromyces circinelloides</name>
    <dbReference type="NCBI Taxonomy" id="1220926"/>
    <lineage>
        <taxon>Eukaryota</taxon>
        <taxon>Fungi</taxon>
        <taxon>Fungi incertae sedis</taxon>
        <taxon>Mucoromycota</taxon>
        <taxon>Mucoromycotina</taxon>
        <taxon>Mucoromycetes</taxon>
        <taxon>Mucorales</taxon>
        <taxon>Mucorineae</taxon>
        <taxon>Mucoraceae</taxon>
        <taxon>Mucor</taxon>
    </lineage>
</organism>
<dbReference type="OrthoDB" id="7827681at2759"/>
<evidence type="ECO:0000256" key="6">
    <source>
        <dbReference type="ARBA" id="ARBA00022787"/>
    </source>
</evidence>
<dbReference type="Pfam" id="PF01459">
    <property type="entry name" value="Porin_3"/>
    <property type="match status" value="1"/>
</dbReference>
<evidence type="ECO:0008006" key="13">
    <source>
        <dbReference type="Google" id="ProtNLM"/>
    </source>
</evidence>
<dbReference type="EMBL" id="KE124088">
    <property type="protein sequence ID" value="EPB83001.1"/>
    <property type="molecule type" value="Genomic_DNA"/>
</dbReference>
<keyword evidence="8" id="KW-0626">Porin</keyword>